<sequence length="393" mass="44693">MHVHTKLHSLLRPSTCAEDYLISIERRRIDNIGDWINVESEYRHWLHGDFPLLWVSGDPGSGKSYLAGKIISALQKKPSELLGRFDNILVGYFFFRVNEDKSRNFHQALRDMAAQIAQQSTPYANYLMEHYHSAEDIDTLESAWRRLFASVRDDRTLEKVQIYLIMDGLDEGNAAGTRGRSAFLDVLGDLGSDTFRSSNISLLLLGRPQLTTEVEEGYRKPLPMINMEKRQMKEGVDRFLSVKIQELQIGSKDRAQLMESLCTTIERKADGIILWADLILKDLRRKSSAREMLDCANAGLSGIGDVIGHILRNYKSNLDRGEQHMLSLILAWIYSAQRPLTLGEISDALTFDLRNGDSVFFLEQRLRGRFAGLINLTREDGLSTRGLKDTNVN</sequence>
<dbReference type="PANTHER" id="PTHR10039">
    <property type="entry name" value="AMELOGENIN"/>
    <property type="match status" value="1"/>
</dbReference>
<keyword evidence="1" id="KW-0677">Repeat</keyword>
<reference evidence="3" key="1">
    <citation type="journal article" date="2020" name="Stud. Mycol.">
        <title>101 Dothideomycetes genomes: a test case for predicting lifestyles and emergence of pathogens.</title>
        <authorList>
            <person name="Haridas S."/>
            <person name="Albert R."/>
            <person name="Binder M."/>
            <person name="Bloem J."/>
            <person name="Labutti K."/>
            <person name="Salamov A."/>
            <person name="Andreopoulos B."/>
            <person name="Baker S."/>
            <person name="Barry K."/>
            <person name="Bills G."/>
            <person name="Bluhm B."/>
            <person name="Cannon C."/>
            <person name="Castanera R."/>
            <person name="Culley D."/>
            <person name="Daum C."/>
            <person name="Ezra D."/>
            <person name="Gonzalez J."/>
            <person name="Henrissat B."/>
            <person name="Kuo A."/>
            <person name="Liang C."/>
            <person name="Lipzen A."/>
            <person name="Lutzoni F."/>
            <person name="Magnuson J."/>
            <person name="Mondo S."/>
            <person name="Nolan M."/>
            <person name="Ohm R."/>
            <person name="Pangilinan J."/>
            <person name="Park H.-J."/>
            <person name="Ramirez L."/>
            <person name="Alfaro M."/>
            <person name="Sun H."/>
            <person name="Tritt A."/>
            <person name="Yoshinaga Y."/>
            <person name="Zwiers L.-H."/>
            <person name="Turgeon B."/>
            <person name="Goodwin S."/>
            <person name="Spatafora J."/>
            <person name="Crous P."/>
            <person name="Grigoriev I."/>
        </authorList>
    </citation>
    <scope>NUCLEOTIDE SEQUENCE</scope>
    <source>
        <strain evidence="3">CBS 122681</strain>
    </source>
</reference>
<dbReference type="Pfam" id="PF24883">
    <property type="entry name" value="NPHP3_N"/>
    <property type="match status" value="1"/>
</dbReference>
<dbReference type="OrthoDB" id="448455at2759"/>
<dbReference type="Gene3D" id="3.40.50.300">
    <property type="entry name" value="P-loop containing nucleotide triphosphate hydrolases"/>
    <property type="match status" value="1"/>
</dbReference>
<dbReference type="InterPro" id="IPR027417">
    <property type="entry name" value="P-loop_NTPase"/>
</dbReference>
<proteinExistence type="predicted"/>
<evidence type="ECO:0000259" key="2">
    <source>
        <dbReference type="Pfam" id="PF24883"/>
    </source>
</evidence>
<evidence type="ECO:0000313" key="3">
    <source>
        <dbReference type="EMBL" id="KAF2650584.1"/>
    </source>
</evidence>
<feature type="domain" description="Nephrocystin 3-like N-terminal" evidence="2">
    <location>
        <begin position="33"/>
        <end position="207"/>
    </location>
</feature>
<evidence type="ECO:0000313" key="4">
    <source>
        <dbReference type="Proteomes" id="UP000799324"/>
    </source>
</evidence>
<organism evidence="3 4">
    <name type="scientific">Lophiostoma macrostomum CBS 122681</name>
    <dbReference type="NCBI Taxonomy" id="1314788"/>
    <lineage>
        <taxon>Eukaryota</taxon>
        <taxon>Fungi</taxon>
        <taxon>Dikarya</taxon>
        <taxon>Ascomycota</taxon>
        <taxon>Pezizomycotina</taxon>
        <taxon>Dothideomycetes</taxon>
        <taxon>Pleosporomycetidae</taxon>
        <taxon>Pleosporales</taxon>
        <taxon>Lophiostomataceae</taxon>
        <taxon>Lophiostoma</taxon>
    </lineage>
</organism>
<accession>A0A6A6SWK6</accession>
<dbReference type="InterPro" id="IPR056884">
    <property type="entry name" value="NPHP3-like_N"/>
</dbReference>
<dbReference type="Proteomes" id="UP000799324">
    <property type="component" value="Unassembled WGS sequence"/>
</dbReference>
<feature type="non-terminal residue" evidence="3">
    <location>
        <position position="393"/>
    </location>
</feature>
<protein>
    <recommendedName>
        <fullName evidence="2">Nephrocystin 3-like N-terminal domain-containing protein</fullName>
    </recommendedName>
</protein>
<dbReference type="EMBL" id="MU004450">
    <property type="protein sequence ID" value="KAF2650584.1"/>
    <property type="molecule type" value="Genomic_DNA"/>
</dbReference>
<keyword evidence="4" id="KW-1185">Reference proteome</keyword>
<name>A0A6A6SWK6_9PLEO</name>
<dbReference type="SUPFAM" id="SSF52540">
    <property type="entry name" value="P-loop containing nucleoside triphosphate hydrolases"/>
    <property type="match status" value="1"/>
</dbReference>
<dbReference type="PANTHER" id="PTHR10039:SF17">
    <property type="entry name" value="FUNGAL STAND N-TERMINAL GOODBYE DOMAIN-CONTAINING PROTEIN-RELATED"/>
    <property type="match status" value="1"/>
</dbReference>
<evidence type="ECO:0000256" key="1">
    <source>
        <dbReference type="ARBA" id="ARBA00022737"/>
    </source>
</evidence>
<gene>
    <name evidence="3" type="ORF">K491DRAFT_666962</name>
</gene>
<dbReference type="AlphaFoldDB" id="A0A6A6SWK6"/>